<name>A0A509EAK3_9HYPH</name>
<evidence type="ECO:0000313" key="3">
    <source>
        <dbReference type="Proteomes" id="UP000410984"/>
    </source>
</evidence>
<dbReference type="InterPro" id="IPR049245">
    <property type="entry name" value="DUF6880"/>
</dbReference>
<dbReference type="RefSeq" id="WP_142582143.1">
    <property type="nucleotide sequence ID" value="NZ_CABFPH010000010.1"/>
</dbReference>
<dbReference type="EMBL" id="CABFPH010000010">
    <property type="protein sequence ID" value="VUD70575.1"/>
    <property type="molecule type" value="Genomic_DNA"/>
</dbReference>
<feature type="compositionally biased region" description="Basic and acidic residues" evidence="1">
    <location>
        <begin position="10"/>
        <end position="26"/>
    </location>
</feature>
<gene>
    <name evidence="2" type="ORF">MET9862_01145</name>
</gene>
<accession>A0A509EAK3</accession>
<evidence type="ECO:0000256" key="1">
    <source>
        <dbReference type="SAM" id="MobiDB-lite"/>
    </source>
</evidence>
<protein>
    <submittedName>
        <fullName evidence="2">Uncharacterized protein</fullName>
    </submittedName>
</protein>
<dbReference type="OrthoDB" id="7183688at2"/>
<organism evidence="2 3">
    <name type="scientific">Methylobacterium symbioticum</name>
    <dbReference type="NCBI Taxonomy" id="2584084"/>
    <lineage>
        <taxon>Bacteria</taxon>
        <taxon>Pseudomonadati</taxon>
        <taxon>Pseudomonadota</taxon>
        <taxon>Alphaproteobacteria</taxon>
        <taxon>Hyphomicrobiales</taxon>
        <taxon>Methylobacteriaceae</taxon>
        <taxon>Methylobacterium</taxon>
    </lineage>
</organism>
<keyword evidence="3" id="KW-1185">Reference proteome</keyword>
<sequence>MAGARTSKAARPERSKLDRPKPDRPKGTRRTTPSPETLAELGPDRLIGLILGETARNPAFKKLVSAALAARQGPDAVAAIVDRRLAALEGARGYIDWQKRRSFAIDLDATVTVILNELRPLDPEAALDRLVRFLGGSDAVLNRVDDGSGRIGGLYERATDAAVEIAAALPLEAAARFALGLVPRIMADPDGFLGTLLRDLVARLDPDALGDLDRGLAEALGALGDAASQGRPDWESRFRRALMQRVRQDIADRRGDIDAFIALEEALMPEAPDQVAIASRLVEGGRAAEALDWLRRPAPAVRTTTRAELIAGFVEEAHPDRDRVAIEIRALEALGRGQEAQDLRWGRFADLLDAAMLRDYLAKLPDFEDDEALARAFAHADSFPTRHRALAFLVGWPNLERAARLVLAHPEAWDGTRYAILAPAAEALADDHPRAATLLFRCLLDTILDKGLSAAYPHAARYYLELDALAERLAPGAVAPEPDVYKAGLRRKHGRKYGFWGLIDGASL</sequence>
<evidence type="ECO:0000313" key="2">
    <source>
        <dbReference type="EMBL" id="VUD70575.1"/>
    </source>
</evidence>
<feature type="region of interest" description="Disordered" evidence="1">
    <location>
        <begin position="1"/>
        <end position="38"/>
    </location>
</feature>
<dbReference type="AlphaFoldDB" id="A0A509EAK3"/>
<proteinExistence type="predicted"/>
<dbReference type="Pfam" id="PF21810">
    <property type="entry name" value="DUF6880"/>
    <property type="match status" value="1"/>
</dbReference>
<reference evidence="2 3" key="1">
    <citation type="submission" date="2019-06" db="EMBL/GenBank/DDBJ databases">
        <authorList>
            <person name="Rodrigo-Torres L."/>
            <person name="Arahal R. D."/>
            <person name="Lucena T."/>
        </authorList>
    </citation>
    <scope>NUCLEOTIDE SEQUENCE [LARGE SCALE GENOMIC DNA]</scope>
    <source>
        <strain evidence="2 3">SB0023/3</strain>
    </source>
</reference>
<dbReference type="Proteomes" id="UP000410984">
    <property type="component" value="Unassembled WGS sequence"/>
</dbReference>